<dbReference type="InterPro" id="IPR016166">
    <property type="entry name" value="FAD-bd_PCMH"/>
</dbReference>
<dbReference type="InterPro" id="IPR036318">
    <property type="entry name" value="FAD-bd_PCMH-like_sf"/>
</dbReference>
<dbReference type="GO" id="GO:0008360">
    <property type="term" value="P:regulation of cell shape"/>
    <property type="evidence" value="ECO:0007669"/>
    <property type="project" value="UniProtKB-KW"/>
</dbReference>
<evidence type="ECO:0000313" key="19">
    <source>
        <dbReference type="Proteomes" id="UP000006346"/>
    </source>
</evidence>
<dbReference type="HAMAP" id="MF_00037">
    <property type="entry name" value="MurB"/>
    <property type="match status" value="1"/>
</dbReference>
<dbReference type="Gene3D" id="3.30.43.10">
    <property type="entry name" value="Uridine Diphospho-n-acetylenolpyruvylglucosamine Reductase, domain 2"/>
    <property type="match status" value="1"/>
</dbReference>
<dbReference type="InterPro" id="IPR011601">
    <property type="entry name" value="MurB_C"/>
</dbReference>
<evidence type="ECO:0000313" key="18">
    <source>
        <dbReference type="EMBL" id="AET70217.1"/>
    </source>
</evidence>
<evidence type="ECO:0000256" key="4">
    <source>
        <dbReference type="ARBA" id="ARBA00004752"/>
    </source>
</evidence>
<comment type="pathway">
    <text evidence="4 16">Cell wall biogenesis; peptidoglycan biosynthesis.</text>
</comment>
<dbReference type="eggNOG" id="COG0812">
    <property type="taxonomic scope" value="Bacteria"/>
</dbReference>
<keyword evidence="13 16" id="KW-0131">Cell cycle</keyword>
<evidence type="ECO:0000256" key="15">
    <source>
        <dbReference type="ARBA" id="ARBA00048914"/>
    </source>
</evidence>
<evidence type="ECO:0000256" key="2">
    <source>
        <dbReference type="ARBA" id="ARBA00003921"/>
    </source>
</evidence>
<dbReference type="GO" id="GO:0071949">
    <property type="term" value="F:FAD binding"/>
    <property type="evidence" value="ECO:0007669"/>
    <property type="project" value="InterPro"/>
</dbReference>
<dbReference type="STRING" id="768706.Desor_4816"/>
<keyword evidence="12 16" id="KW-0560">Oxidoreductase</keyword>
<comment type="similarity">
    <text evidence="16">Belongs to the MurB family.</text>
</comment>
<dbReference type="Gene3D" id="3.90.78.10">
    <property type="entry name" value="UDP-N-acetylenolpyruvoylglucosamine reductase, C-terminal domain"/>
    <property type="match status" value="1"/>
</dbReference>
<keyword evidence="6 16" id="KW-0132">Cell division</keyword>
<name>G7WHC7_DESOD</name>
<dbReference type="InterPro" id="IPR016167">
    <property type="entry name" value="FAD-bd_PCMH_sub1"/>
</dbReference>
<dbReference type="SUPFAM" id="SSF56176">
    <property type="entry name" value="FAD-binding/transporter-associated domain-like"/>
    <property type="match status" value="1"/>
</dbReference>
<evidence type="ECO:0000256" key="16">
    <source>
        <dbReference type="HAMAP-Rule" id="MF_00037"/>
    </source>
</evidence>
<dbReference type="PANTHER" id="PTHR21071">
    <property type="entry name" value="UDP-N-ACETYLENOLPYRUVOYLGLUCOSAMINE REDUCTASE"/>
    <property type="match status" value="1"/>
</dbReference>
<feature type="active site" description="Proton donor" evidence="16">
    <location>
        <position position="207"/>
    </location>
</feature>
<evidence type="ECO:0000259" key="17">
    <source>
        <dbReference type="PROSITE" id="PS51387"/>
    </source>
</evidence>
<proteinExistence type="inferred from homology"/>
<gene>
    <name evidence="16" type="primary">murB</name>
    <name evidence="18" type="ordered locus">Desor_4816</name>
</gene>
<evidence type="ECO:0000256" key="11">
    <source>
        <dbReference type="ARBA" id="ARBA00022984"/>
    </source>
</evidence>
<dbReference type="AlphaFoldDB" id="G7WHC7"/>
<reference evidence="18 19" key="2">
    <citation type="journal article" date="2012" name="J. Bacteriol.">
        <title>Complete genome sequences of Desulfosporosinus orientis DSM765T, Desulfosporosinus youngiae DSM17734T, Desulfosporosinus meridiei DSM13257T, and Desulfosporosinus acidiphilus DSM22704T.</title>
        <authorList>
            <person name="Pester M."/>
            <person name="Brambilla E."/>
            <person name="Alazard D."/>
            <person name="Rattei T."/>
            <person name="Weinmaier T."/>
            <person name="Han J."/>
            <person name="Lucas S."/>
            <person name="Lapidus A."/>
            <person name="Cheng J.F."/>
            <person name="Goodwin L."/>
            <person name="Pitluck S."/>
            <person name="Peters L."/>
            <person name="Ovchinnikova G."/>
            <person name="Teshima H."/>
            <person name="Detter J.C."/>
            <person name="Han C.S."/>
            <person name="Tapia R."/>
            <person name="Land M.L."/>
            <person name="Hauser L."/>
            <person name="Kyrpides N.C."/>
            <person name="Ivanova N.N."/>
            <person name="Pagani I."/>
            <person name="Huntmann M."/>
            <person name="Wei C.L."/>
            <person name="Davenport K.W."/>
            <person name="Daligault H."/>
            <person name="Chain P.S."/>
            <person name="Chen A."/>
            <person name="Mavromatis K."/>
            <person name="Markowitz V."/>
            <person name="Szeto E."/>
            <person name="Mikhailova N."/>
            <person name="Pati A."/>
            <person name="Wagner M."/>
            <person name="Woyke T."/>
            <person name="Ollivier B."/>
            <person name="Klenk H.P."/>
            <person name="Spring S."/>
            <person name="Loy A."/>
        </authorList>
    </citation>
    <scope>NUCLEOTIDE SEQUENCE [LARGE SCALE GENOMIC DNA]</scope>
    <source>
        <strain evidence="19">ATCC 19365 / DSM 765 / NCIMB 8382 / VKM B-1628</strain>
    </source>
</reference>
<dbReference type="InterPro" id="IPR003170">
    <property type="entry name" value="MurB"/>
</dbReference>
<keyword evidence="9 16" id="KW-0521">NADP</keyword>
<dbReference type="GO" id="GO:0071555">
    <property type="term" value="P:cell wall organization"/>
    <property type="evidence" value="ECO:0007669"/>
    <property type="project" value="UniProtKB-KW"/>
</dbReference>
<feature type="domain" description="FAD-binding PCMH-type" evidence="17">
    <location>
        <begin position="15"/>
        <end position="178"/>
    </location>
</feature>
<keyword evidence="14 16" id="KW-0961">Cell wall biogenesis/degradation</keyword>
<evidence type="ECO:0000256" key="10">
    <source>
        <dbReference type="ARBA" id="ARBA00022960"/>
    </source>
</evidence>
<sequence length="292" mass="31748">MEKNYPLYLLSTWKIGGPAETVYWPETVEDLSSVWHRAQEEGIPVRLIGKGSNVLFPDGGLPGITLVTTALRGICWGDYTVKVEAGYTLARLAQEAGERGWSGLGFARGIPGSVGGAVMMNAGAHGGEMASSILRVKTLWADGSIKQLERTDFDLGYRYCSLRGQAWILEVELKFQPGDRNQILQTMKENLSKRKANQPLQEPNAGSVFRNPPGDSAGRLIEAAGWKGKSIGGAKVSEKHANFIVNTGEAKSEDVLALIQTIISDVQDKYGITLQTEVESILTGNRGIKEDR</sequence>
<dbReference type="GO" id="GO:0009252">
    <property type="term" value="P:peptidoglycan biosynthetic process"/>
    <property type="evidence" value="ECO:0007669"/>
    <property type="project" value="UniProtKB-UniRule"/>
</dbReference>
<evidence type="ECO:0000256" key="14">
    <source>
        <dbReference type="ARBA" id="ARBA00023316"/>
    </source>
</evidence>
<comment type="cofactor">
    <cofactor evidence="1 16">
        <name>FAD</name>
        <dbReference type="ChEBI" id="CHEBI:57692"/>
    </cofactor>
</comment>
<dbReference type="Proteomes" id="UP000006346">
    <property type="component" value="Chromosome"/>
</dbReference>
<evidence type="ECO:0000256" key="6">
    <source>
        <dbReference type="ARBA" id="ARBA00022618"/>
    </source>
</evidence>
<evidence type="ECO:0000256" key="1">
    <source>
        <dbReference type="ARBA" id="ARBA00001974"/>
    </source>
</evidence>
<dbReference type="SUPFAM" id="SSF56194">
    <property type="entry name" value="Uridine diphospho-N-Acetylenolpyruvylglucosamine reductase, MurB, C-terminal domain"/>
    <property type="match status" value="1"/>
</dbReference>
<organism evidence="18 19">
    <name type="scientific">Desulfosporosinus orientis (strain ATCC 19365 / DSM 765 / NCIMB 8382 / VKM B-1628 / Singapore I)</name>
    <name type="common">Desulfotomaculum orientis</name>
    <dbReference type="NCBI Taxonomy" id="768706"/>
    <lineage>
        <taxon>Bacteria</taxon>
        <taxon>Bacillati</taxon>
        <taxon>Bacillota</taxon>
        <taxon>Clostridia</taxon>
        <taxon>Eubacteriales</taxon>
        <taxon>Desulfitobacteriaceae</taxon>
        <taxon>Desulfosporosinus</taxon>
    </lineage>
</organism>
<evidence type="ECO:0000256" key="7">
    <source>
        <dbReference type="ARBA" id="ARBA00022630"/>
    </source>
</evidence>
<dbReference type="PROSITE" id="PS51387">
    <property type="entry name" value="FAD_PCMH"/>
    <property type="match status" value="1"/>
</dbReference>
<feature type="active site" evidence="16">
    <location>
        <position position="158"/>
    </location>
</feature>
<evidence type="ECO:0000256" key="12">
    <source>
        <dbReference type="ARBA" id="ARBA00023002"/>
    </source>
</evidence>
<dbReference type="NCBIfam" id="TIGR00179">
    <property type="entry name" value="murB"/>
    <property type="match status" value="1"/>
</dbReference>
<keyword evidence="10 16" id="KW-0133">Cell shape</keyword>
<accession>G7WHC7</accession>
<dbReference type="NCBIfam" id="NF010480">
    <property type="entry name" value="PRK13905.1"/>
    <property type="match status" value="1"/>
</dbReference>
<dbReference type="HOGENOM" id="CLU_035304_1_1_9"/>
<dbReference type="Gene3D" id="3.30.465.10">
    <property type="match status" value="1"/>
</dbReference>
<dbReference type="GO" id="GO:0005829">
    <property type="term" value="C:cytosol"/>
    <property type="evidence" value="ECO:0007669"/>
    <property type="project" value="TreeGrafter"/>
</dbReference>
<evidence type="ECO:0000256" key="8">
    <source>
        <dbReference type="ARBA" id="ARBA00022827"/>
    </source>
</evidence>
<comment type="function">
    <text evidence="2 16">Cell wall formation.</text>
</comment>
<evidence type="ECO:0000256" key="3">
    <source>
        <dbReference type="ARBA" id="ARBA00004496"/>
    </source>
</evidence>
<dbReference type="KEGG" id="dor:Desor_4816"/>
<keyword evidence="19" id="KW-1185">Reference proteome</keyword>
<dbReference type="Pfam" id="PF01565">
    <property type="entry name" value="FAD_binding_4"/>
    <property type="match status" value="1"/>
</dbReference>
<dbReference type="EMBL" id="CP003108">
    <property type="protein sequence ID" value="AET70217.1"/>
    <property type="molecule type" value="Genomic_DNA"/>
</dbReference>
<dbReference type="PANTHER" id="PTHR21071:SF4">
    <property type="entry name" value="UDP-N-ACETYLENOLPYRUVOYLGLUCOSAMINE REDUCTASE"/>
    <property type="match status" value="1"/>
</dbReference>
<comment type="subcellular location">
    <subcellularLocation>
        <location evidence="3 16">Cytoplasm</location>
    </subcellularLocation>
</comment>
<reference evidence="19" key="1">
    <citation type="submission" date="2011-11" db="EMBL/GenBank/DDBJ databases">
        <title>Complete sequence of Desulfosporosinus orientis DSM 765.</title>
        <authorList>
            <person name="Lucas S."/>
            <person name="Han J."/>
            <person name="Lapidus A."/>
            <person name="Cheng J.-F."/>
            <person name="Goodwin L."/>
            <person name="Pitluck S."/>
            <person name="Peters L."/>
            <person name="Ovchinnikova G."/>
            <person name="Teshima H."/>
            <person name="Detter J.C."/>
            <person name="Han C."/>
            <person name="Tapia R."/>
            <person name="Land M."/>
            <person name="Hauser L."/>
            <person name="Kyrpides N."/>
            <person name="Ivanova N."/>
            <person name="Pagani I."/>
            <person name="Pester M."/>
            <person name="Spring S."/>
            <person name="Ollivier B."/>
            <person name="Rattei T."/>
            <person name="Klenk H.-P."/>
            <person name="Wagner M."/>
            <person name="Loy A."/>
            <person name="Woyke T."/>
        </authorList>
    </citation>
    <scope>NUCLEOTIDE SEQUENCE [LARGE SCALE GENOMIC DNA]</scope>
    <source>
        <strain evidence="19">ATCC 19365 / DSM 765 / NCIMB 8382 / VKM B-1628</strain>
    </source>
</reference>
<dbReference type="Pfam" id="PF02873">
    <property type="entry name" value="MurB_C"/>
    <property type="match status" value="1"/>
</dbReference>
<dbReference type="UniPathway" id="UPA00219"/>
<evidence type="ECO:0000256" key="5">
    <source>
        <dbReference type="ARBA" id="ARBA00022490"/>
    </source>
</evidence>
<dbReference type="InterPro" id="IPR016169">
    <property type="entry name" value="FAD-bd_PCMH_sub2"/>
</dbReference>
<comment type="catalytic activity">
    <reaction evidence="15 16">
        <text>UDP-N-acetyl-alpha-D-muramate + NADP(+) = UDP-N-acetyl-3-O-(1-carboxyvinyl)-alpha-D-glucosamine + NADPH + H(+)</text>
        <dbReference type="Rhea" id="RHEA:12248"/>
        <dbReference type="ChEBI" id="CHEBI:15378"/>
        <dbReference type="ChEBI" id="CHEBI:57783"/>
        <dbReference type="ChEBI" id="CHEBI:58349"/>
        <dbReference type="ChEBI" id="CHEBI:68483"/>
        <dbReference type="ChEBI" id="CHEBI:70757"/>
        <dbReference type="EC" id="1.3.1.98"/>
    </reaction>
</comment>
<feature type="active site" evidence="16">
    <location>
        <position position="277"/>
    </location>
</feature>
<keyword evidence="7 16" id="KW-0285">Flavoprotein</keyword>
<keyword evidence="5 16" id="KW-0963">Cytoplasm</keyword>
<keyword evidence="8 16" id="KW-0274">FAD</keyword>
<evidence type="ECO:0000256" key="9">
    <source>
        <dbReference type="ARBA" id="ARBA00022857"/>
    </source>
</evidence>
<dbReference type="PATRIC" id="fig|768706.3.peg.4898"/>
<dbReference type="EC" id="1.3.1.98" evidence="16"/>
<protein>
    <recommendedName>
        <fullName evidence="16">UDP-N-acetylenolpyruvoylglucosamine reductase</fullName>
        <ecNumber evidence="16">1.3.1.98</ecNumber>
    </recommendedName>
    <alternativeName>
        <fullName evidence="16">UDP-N-acetylmuramate dehydrogenase</fullName>
    </alternativeName>
</protein>
<dbReference type="InterPro" id="IPR006094">
    <property type="entry name" value="Oxid_FAD_bind_N"/>
</dbReference>
<dbReference type="GO" id="GO:0008762">
    <property type="term" value="F:UDP-N-acetylmuramate dehydrogenase activity"/>
    <property type="evidence" value="ECO:0007669"/>
    <property type="project" value="UniProtKB-UniRule"/>
</dbReference>
<dbReference type="InterPro" id="IPR036635">
    <property type="entry name" value="MurB_C_sf"/>
</dbReference>
<keyword evidence="11 16" id="KW-0573">Peptidoglycan synthesis</keyword>
<evidence type="ECO:0000256" key="13">
    <source>
        <dbReference type="ARBA" id="ARBA00023306"/>
    </source>
</evidence>
<dbReference type="GO" id="GO:0051301">
    <property type="term" value="P:cell division"/>
    <property type="evidence" value="ECO:0007669"/>
    <property type="project" value="UniProtKB-KW"/>
</dbReference>